<dbReference type="NCBIfam" id="TIGR01460">
    <property type="entry name" value="HAD-SF-IIA"/>
    <property type="match status" value="1"/>
</dbReference>
<dbReference type="PANTHER" id="PTHR19288">
    <property type="entry name" value="4-NITROPHENYLPHOSPHATASE-RELATED"/>
    <property type="match status" value="1"/>
</dbReference>
<reference evidence="9 11" key="1">
    <citation type="journal article" date="2018" name="MBio">
        <title>Comparative Genomics Reveals the Core Gene Toolbox for the Fungus-Insect Symbiosis.</title>
        <authorList>
            <person name="Wang Y."/>
            <person name="Stata M."/>
            <person name="Wang W."/>
            <person name="Stajich J.E."/>
            <person name="White M.M."/>
            <person name="Moncalvo J.M."/>
        </authorList>
    </citation>
    <scope>NUCLEOTIDE SEQUENCE [LARGE SCALE GENOMIC DNA]</scope>
    <source>
        <strain evidence="9 11">AUS-126-30</strain>
    </source>
</reference>
<dbReference type="Pfam" id="PF13344">
    <property type="entry name" value="Hydrolase_6"/>
    <property type="match status" value="1"/>
</dbReference>
<dbReference type="InterPro" id="IPR006349">
    <property type="entry name" value="PGP_euk"/>
</dbReference>
<dbReference type="NCBIfam" id="TIGR01452">
    <property type="entry name" value="PGP_euk"/>
    <property type="match status" value="1"/>
</dbReference>
<comment type="caution">
    <text evidence="9">The sequence shown here is derived from an EMBL/GenBank/DDBJ whole genome shotgun (WGS) entry which is preliminary data.</text>
</comment>
<evidence type="ECO:0000313" key="10">
    <source>
        <dbReference type="EMBL" id="PWA01707.1"/>
    </source>
</evidence>
<dbReference type="PIRSF" id="PIRSF000915">
    <property type="entry name" value="PGP-type_phosphatase"/>
    <property type="match status" value="1"/>
</dbReference>
<name>A0A2U1IUT9_SMIAN</name>
<dbReference type="PANTHER" id="PTHR19288:SF46">
    <property type="entry name" value="HALOACID DEHALOGENASE-LIKE HYDROLASE DOMAIN-CONTAINING PROTEIN 2"/>
    <property type="match status" value="1"/>
</dbReference>
<keyword evidence="8" id="KW-0460">Magnesium</keyword>
<comment type="catalytic activity">
    <reaction evidence="2 5">
        <text>4-nitrophenyl phosphate + H2O = 4-nitrophenol + phosphate + H(+)</text>
        <dbReference type="Rhea" id="RHEA:21664"/>
        <dbReference type="ChEBI" id="CHEBI:15377"/>
        <dbReference type="ChEBI" id="CHEBI:15378"/>
        <dbReference type="ChEBI" id="CHEBI:43474"/>
        <dbReference type="ChEBI" id="CHEBI:57917"/>
        <dbReference type="ChEBI" id="CHEBI:61146"/>
        <dbReference type="EC" id="3.1.3.41"/>
    </reaction>
</comment>
<dbReference type="GO" id="GO:0046872">
    <property type="term" value="F:metal ion binding"/>
    <property type="evidence" value="ECO:0007669"/>
    <property type="project" value="UniProtKB-KW"/>
</dbReference>
<feature type="binding site" evidence="8">
    <location>
        <position position="24"/>
    </location>
    <ligand>
        <name>Mg(2+)</name>
        <dbReference type="ChEBI" id="CHEBI:18420"/>
    </ligand>
</feature>
<dbReference type="EMBL" id="MBFU01000138">
    <property type="protein sequence ID" value="PWA01707.1"/>
    <property type="molecule type" value="Genomic_DNA"/>
</dbReference>
<dbReference type="SUPFAM" id="SSF56784">
    <property type="entry name" value="HAD-like"/>
    <property type="match status" value="1"/>
</dbReference>
<dbReference type="AlphaFoldDB" id="A0A2U1IUT9"/>
<organism evidence="9 11">
    <name type="scientific">Smittium angustum</name>
    <dbReference type="NCBI Taxonomy" id="133377"/>
    <lineage>
        <taxon>Eukaryota</taxon>
        <taxon>Fungi</taxon>
        <taxon>Fungi incertae sedis</taxon>
        <taxon>Zoopagomycota</taxon>
        <taxon>Kickxellomycotina</taxon>
        <taxon>Harpellomycetes</taxon>
        <taxon>Harpellales</taxon>
        <taxon>Legeriomycetaceae</taxon>
        <taxon>Smittium</taxon>
    </lineage>
</organism>
<evidence type="ECO:0000256" key="8">
    <source>
        <dbReference type="PIRSR" id="PIRSR000915-3"/>
    </source>
</evidence>
<feature type="active site" description="Proton donor" evidence="6">
    <location>
        <position position="26"/>
    </location>
</feature>
<evidence type="ECO:0000256" key="6">
    <source>
        <dbReference type="PIRSR" id="PIRSR000915-1"/>
    </source>
</evidence>
<dbReference type="Gene3D" id="3.40.50.1000">
    <property type="entry name" value="HAD superfamily/HAD-like"/>
    <property type="match status" value="2"/>
</dbReference>
<gene>
    <name evidence="10" type="ORF">BB558_002179</name>
    <name evidence="9" type="ORF">BB558_007511</name>
</gene>
<evidence type="ECO:0000256" key="5">
    <source>
        <dbReference type="PIRNR" id="PIRNR000915"/>
    </source>
</evidence>
<proteinExistence type="predicted"/>
<dbReference type="GO" id="GO:0008967">
    <property type="term" value="F:phosphoglycolate phosphatase activity"/>
    <property type="evidence" value="ECO:0007669"/>
    <property type="project" value="TreeGrafter"/>
</dbReference>
<evidence type="ECO:0000313" key="11">
    <source>
        <dbReference type="Proteomes" id="UP000245591"/>
    </source>
</evidence>
<evidence type="ECO:0000256" key="2">
    <source>
        <dbReference type="ARBA" id="ARBA00050247"/>
    </source>
</evidence>
<evidence type="ECO:0000313" key="9">
    <source>
        <dbReference type="EMBL" id="PVZ96571.1"/>
    </source>
</evidence>
<dbReference type="EMBL" id="MBFU01001252">
    <property type="protein sequence ID" value="PVZ96571.1"/>
    <property type="molecule type" value="Genomic_DNA"/>
</dbReference>
<feature type="binding site" evidence="7">
    <location>
        <position position="218"/>
    </location>
    <ligand>
        <name>substrate</name>
    </ligand>
</feature>
<keyword evidence="11" id="KW-1185">Reference proteome</keyword>
<dbReference type="InterPro" id="IPR036412">
    <property type="entry name" value="HAD-like_sf"/>
</dbReference>
<dbReference type="InterPro" id="IPR023214">
    <property type="entry name" value="HAD_sf"/>
</dbReference>
<evidence type="ECO:0000256" key="3">
    <source>
        <dbReference type="ARBA" id="ARBA00066659"/>
    </source>
</evidence>
<evidence type="ECO:0000256" key="7">
    <source>
        <dbReference type="PIRSR" id="PIRSR000915-2"/>
    </source>
</evidence>
<evidence type="ECO:0000256" key="4">
    <source>
        <dbReference type="ARBA" id="ARBA00069197"/>
    </source>
</evidence>
<feature type="binding site" evidence="8">
    <location>
        <position position="26"/>
    </location>
    <ligand>
        <name>Mg(2+)</name>
        <dbReference type="ChEBI" id="CHEBI:18420"/>
    </ligand>
</feature>
<dbReference type="EC" id="3.1.3.41" evidence="3 5"/>
<feature type="binding site" evidence="8">
    <location>
        <position position="243"/>
    </location>
    <ligand>
        <name>Mg(2+)</name>
        <dbReference type="ChEBI" id="CHEBI:18420"/>
    </ligand>
</feature>
<sequence>MPTKLASIEEYRKLVDSYDTFLFDCDGVIWLGSELISGVKEVISFLKSSNKNLLYVTNNSTVSRKDYVKKFEKLGLTVTENEIYGSAYATAIYLQKIVKFKAEKEVFIVGGAGIKKELELVGIKVSDKVIPPMSGTEDIKKILPDSKIGAIVCGLDLNMSYGKMAFAHINLMTNEDCLFIATNDDSSFPVENQIFPGAGSILSVLVTSTKKKPAVIGKPYQTMFDSICASHEIDLRRTLMVGDRLDTDIDFGIAAGIDTLVVYTGVTTEEEACNPNNSQATFSMGSFGELSALID</sequence>
<dbReference type="Pfam" id="PF13242">
    <property type="entry name" value="Hydrolase_like"/>
    <property type="match status" value="1"/>
</dbReference>
<dbReference type="GO" id="GO:0005737">
    <property type="term" value="C:cytoplasm"/>
    <property type="evidence" value="ECO:0007669"/>
    <property type="project" value="TreeGrafter"/>
</dbReference>
<keyword evidence="1 5" id="KW-0378">Hydrolase</keyword>
<dbReference type="InterPro" id="IPR006357">
    <property type="entry name" value="HAD-SF_hydro_IIA"/>
</dbReference>
<accession>A0A2U1IUT9</accession>
<protein>
    <recommendedName>
        <fullName evidence="4 5">4-nitrophenylphosphatase</fullName>
        <shortName evidence="5">PNPPase</shortName>
        <ecNumber evidence="3 5">3.1.3.41</ecNumber>
    </recommendedName>
</protein>
<comment type="cofactor">
    <cofactor evidence="8">
        <name>Mg(2+)</name>
        <dbReference type="ChEBI" id="CHEBI:18420"/>
    </cofactor>
    <text evidence="8">Divalent metal ions. Mg(2+) is the most effective.</text>
</comment>
<dbReference type="GO" id="GO:0004035">
    <property type="term" value="F:alkaline phosphatase activity"/>
    <property type="evidence" value="ECO:0007669"/>
    <property type="project" value="TreeGrafter"/>
</dbReference>
<evidence type="ECO:0000256" key="1">
    <source>
        <dbReference type="ARBA" id="ARBA00022801"/>
    </source>
</evidence>
<dbReference type="FunFam" id="3.40.50.1000:FF:000039">
    <property type="entry name" value="Phosphoglycolate phosphatase"/>
    <property type="match status" value="1"/>
</dbReference>
<feature type="active site" description="Nucleophile" evidence="6">
    <location>
        <position position="24"/>
    </location>
</feature>
<dbReference type="Proteomes" id="UP000245591">
    <property type="component" value="Unassembled WGS sequence"/>
</dbReference>
<keyword evidence="8" id="KW-0479">Metal-binding</keyword>